<feature type="non-terminal residue" evidence="2">
    <location>
        <position position="92"/>
    </location>
</feature>
<dbReference type="EMBL" id="UINC01216255">
    <property type="protein sequence ID" value="SVE42318.1"/>
    <property type="molecule type" value="Genomic_DNA"/>
</dbReference>
<dbReference type="Pfam" id="PF04248">
    <property type="entry name" value="NTP_transf_9"/>
    <property type="match status" value="1"/>
</dbReference>
<dbReference type="InterPro" id="IPR038694">
    <property type="entry name" value="DUF427_sf"/>
</dbReference>
<accession>A0A383DEN6</accession>
<dbReference type="Gene3D" id="2.170.150.40">
    <property type="entry name" value="Domain of unknown function (DUF427)"/>
    <property type="match status" value="1"/>
</dbReference>
<evidence type="ECO:0000313" key="2">
    <source>
        <dbReference type="EMBL" id="SVE42318.1"/>
    </source>
</evidence>
<gene>
    <name evidence="2" type="ORF">METZ01_LOCUS495172</name>
</gene>
<dbReference type="AlphaFoldDB" id="A0A383DEN6"/>
<name>A0A383DEN6_9ZZZZ</name>
<protein>
    <recommendedName>
        <fullName evidence="1">DUF427 domain-containing protein</fullName>
    </recommendedName>
</protein>
<proteinExistence type="predicted"/>
<dbReference type="InterPro" id="IPR007361">
    <property type="entry name" value="DUF427"/>
</dbReference>
<sequence>MPERHAAEGRAAILAKDQDHVVTVRPAAKRIKVLAGGKVIADTERALELDESNHQPVYYLPHADVCMDTLTSTEKKTYCPFKGTASYWSIET</sequence>
<reference evidence="2" key="1">
    <citation type="submission" date="2018-05" db="EMBL/GenBank/DDBJ databases">
        <authorList>
            <person name="Lanie J.A."/>
            <person name="Ng W.-L."/>
            <person name="Kazmierczak K.M."/>
            <person name="Andrzejewski T.M."/>
            <person name="Davidsen T.M."/>
            <person name="Wayne K.J."/>
            <person name="Tettelin H."/>
            <person name="Glass J.I."/>
            <person name="Rusch D."/>
            <person name="Podicherti R."/>
            <person name="Tsui H.-C.T."/>
            <person name="Winkler M.E."/>
        </authorList>
    </citation>
    <scope>NUCLEOTIDE SEQUENCE</scope>
</reference>
<dbReference type="PANTHER" id="PTHR34310">
    <property type="entry name" value="DUF427 DOMAIN PROTEIN (AFU_ORTHOLOGUE AFUA_3G02220)"/>
    <property type="match status" value="1"/>
</dbReference>
<dbReference type="PANTHER" id="PTHR34310:SF8">
    <property type="entry name" value="CONSERVED PROTEIN"/>
    <property type="match status" value="1"/>
</dbReference>
<organism evidence="2">
    <name type="scientific">marine metagenome</name>
    <dbReference type="NCBI Taxonomy" id="408172"/>
    <lineage>
        <taxon>unclassified sequences</taxon>
        <taxon>metagenomes</taxon>
        <taxon>ecological metagenomes</taxon>
    </lineage>
</organism>
<feature type="domain" description="DUF427" evidence="1">
    <location>
        <begin position="31"/>
        <end position="91"/>
    </location>
</feature>
<evidence type="ECO:0000259" key="1">
    <source>
        <dbReference type="Pfam" id="PF04248"/>
    </source>
</evidence>